<sequence>MTELTTTESENRQIPFKKIIISIFVVIVTIFVAIAVFSNLYPVQSQSITQTLQEGFSSKSFWTAAGVGLFAQVVDGALGMAYGVTASTFLLSTGVPPAAASASVHIAEVFTTGFSGLSHWKLGNINKALFKRLVIPGVIGAVIGAYLLTNIDGNVIKPFISGYLLLMGIYILIKAFKTIRIKTDPPTYVAPLAVTGGFMDAIGGGGWGPVVTTSLVGSGQDPRTTIGSVNAAEFFLAIAGGAAFALFGGFTHWTVIAGLVIGGLFAAPIAAVLCAKLPARTLMIVVGILISLLSIYNLYKALA</sequence>
<dbReference type="RefSeq" id="WP_107009879.1">
    <property type="nucleotide sequence ID" value="NZ_JBHRSF010000071.1"/>
</dbReference>
<keyword evidence="3 6" id="KW-0812">Transmembrane</keyword>
<feature type="transmembrane region" description="Helical" evidence="6">
    <location>
        <begin position="155"/>
        <end position="173"/>
    </location>
</feature>
<reference evidence="10" key="3">
    <citation type="journal article" date="2019" name="Int. J. Syst. Evol. Microbiol.">
        <title>The Global Catalogue of Microorganisms (GCM) 10K type strain sequencing project: providing services to taxonomists for standard genome sequencing and annotation.</title>
        <authorList>
            <consortium name="The Broad Institute Genomics Platform"/>
            <consortium name="The Broad Institute Genome Sequencing Center for Infectious Disease"/>
            <person name="Wu L."/>
            <person name="Ma J."/>
        </authorList>
    </citation>
    <scope>NUCLEOTIDE SEQUENCE [LARGE SCALE GENOMIC DNA]</scope>
    <source>
        <strain evidence="10">KCTC 62575</strain>
    </source>
</reference>
<reference evidence="8 9" key="2">
    <citation type="submission" date="2018-08" db="EMBL/GenBank/DDBJ databases">
        <title>The draft genome of Acinetobacter sichuanensis strain WCHAc060041.</title>
        <authorList>
            <person name="Qin J."/>
            <person name="Feng Y."/>
            <person name="Zong Z."/>
        </authorList>
    </citation>
    <scope>NUCLEOTIDE SEQUENCE [LARGE SCALE GENOMIC DNA]</scope>
    <source>
        <strain evidence="8 9">WCHAc060041</strain>
    </source>
</reference>
<keyword evidence="10" id="KW-1185">Reference proteome</keyword>
<organism evidence="8 9">
    <name type="scientific">Acinetobacter sichuanensis</name>
    <dbReference type="NCBI Taxonomy" id="2136183"/>
    <lineage>
        <taxon>Bacteria</taxon>
        <taxon>Pseudomonadati</taxon>
        <taxon>Pseudomonadota</taxon>
        <taxon>Gammaproteobacteria</taxon>
        <taxon>Moraxellales</taxon>
        <taxon>Moraxellaceae</taxon>
        <taxon>Acinetobacter</taxon>
    </lineage>
</organism>
<dbReference type="InterPro" id="IPR002781">
    <property type="entry name" value="TM_pro_TauE-like"/>
</dbReference>
<evidence type="ECO:0000256" key="3">
    <source>
        <dbReference type="ARBA" id="ARBA00022692"/>
    </source>
</evidence>
<keyword evidence="5 6" id="KW-0472">Membrane</keyword>
<comment type="subcellular location">
    <subcellularLocation>
        <location evidence="6">Cell membrane</location>
        <topology evidence="6">Multi-pass membrane protein</topology>
    </subcellularLocation>
    <subcellularLocation>
        <location evidence="1">Membrane</location>
        <topology evidence="1">Multi-pass membrane protein</topology>
    </subcellularLocation>
</comment>
<accession>A0A371YK94</accession>
<dbReference type="PANTHER" id="PTHR43701">
    <property type="entry name" value="MEMBRANE TRANSPORTER PROTEIN MJ0441-RELATED"/>
    <property type="match status" value="1"/>
</dbReference>
<reference evidence="7" key="1">
    <citation type="journal article" date="2014" name="Int. J. Syst. Evol. Microbiol.">
        <title>Complete genome of a new Firmicutes species belonging to the dominant human colonic microbiota ('Ruminococcus bicirculans') reveals two chromosomes and a selective capacity to utilize plant glucans.</title>
        <authorList>
            <consortium name="NISC Comparative Sequencing Program"/>
            <person name="Wegmann U."/>
            <person name="Louis P."/>
            <person name="Goesmann A."/>
            <person name="Henrissat B."/>
            <person name="Duncan S.H."/>
            <person name="Flint H.J."/>
        </authorList>
    </citation>
    <scope>NUCLEOTIDE SEQUENCE</scope>
    <source>
        <strain evidence="7">KCTC 62575</strain>
    </source>
</reference>
<feature type="transmembrane region" description="Helical" evidence="6">
    <location>
        <begin position="256"/>
        <end position="275"/>
    </location>
</feature>
<feature type="transmembrane region" description="Helical" evidence="6">
    <location>
        <begin position="282"/>
        <end position="299"/>
    </location>
</feature>
<reference evidence="7" key="4">
    <citation type="submission" date="2024-09" db="EMBL/GenBank/DDBJ databases">
        <authorList>
            <person name="Sun Q."/>
            <person name="Mori K."/>
        </authorList>
    </citation>
    <scope>NUCLEOTIDE SEQUENCE</scope>
    <source>
        <strain evidence="7">KCTC 62575</strain>
    </source>
</reference>
<comment type="caution">
    <text evidence="8">The sequence shown here is derived from an EMBL/GenBank/DDBJ whole genome shotgun (WGS) entry which is preliminary data.</text>
</comment>
<evidence type="ECO:0000313" key="8">
    <source>
        <dbReference type="EMBL" id="RFC81870.1"/>
    </source>
</evidence>
<protein>
    <recommendedName>
        <fullName evidence="6">Probable membrane transporter protein</fullName>
    </recommendedName>
</protein>
<dbReference type="GO" id="GO:0005886">
    <property type="term" value="C:plasma membrane"/>
    <property type="evidence" value="ECO:0007669"/>
    <property type="project" value="UniProtKB-SubCell"/>
</dbReference>
<dbReference type="Proteomes" id="UP000240957">
    <property type="component" value="Unassembled WGS sequence"/>
</dbReference>
<evidence type="ECO:0000256" key="4">
    <source>
        <dbReference type="ARBA" id="ARBA00022989"/>
    </source>
</evidence>
<name>A0A371YK94_9GAMM</name>
<feature type="transmembrane region" description="Helical" evidence="6">
    <location>
        <begin position="19"/>
        <end position="41"/>
    </location>
</feature>
<evidence type="ECO:0000256" key="2">
    <source>
        <dbReference type="ARBA" id="ARBA00009142"/>
    </source>
</evidence>
<dbReference type="EMBL" id="JBHRSF010000071">
    <property type="protein sequence ID" value="MFC2996462.1"/>
    <property type="molecule type" value="Genomic_DNA"/>
</dbReference>
<dbReference type="Pfam" id="PF01925">
    <property type="entry name" value="TauE"/>
    <property type="match status" value="1"/>
</dbReference>
<gene>
    <name evidence="7" type="ORF">ACFODO_14580</name>
    <name evidence="8" type="ORF">C9E89_019450</name>
</gene>
<dbReference type="InterPro" id="IPR051598">
    <property type="entry name" value="TSUP/Inactive_protease-like"/>
</dbReference>
<evidence type="ECO:0000313" key="10">
    <source>
        <dbReference type="Proteomes" id="UP001595455"/>
    </source>
</evidence>
<evidence type="ECO:0000313" key="9">
    <source>
        <dbReference type="Proteomes" id="UP000240957"/>
    </source>
</evidence>
<comment type="similarity">
    <text evidence="2 6">Belongs to the 4-toluene sulfonate uptake permease (TSUP) (TC 2.A.102) family.</text>
</comment>
<feature type="transmembrane region" description="Helical" evidence="6">
    <location>
        <begin position="129"/>
        <end position="149"/>
    </location>
</feature>
<evidence type="ECO:0000313" key="7">
    <source>
        <dbReference type="EMBL" id="MFC2996462.1"/>
    </source>
</evidence>
<evidence type="ECO:0000256" key="1">
    <source>
        <dbReference type="ARBA" id="ARBA00004141"/>
    </source>
</evidence>
<dbReference type="EMBL" id="PYIX02000052">
    <property type="protein sequence ID" value="RFC81870.1"/>
    <property type="molecule type" value="Genomic_DNA"/>
</dbReference>
<evidence type="ECO:0000256" key="5">
    <source>
        <dbReference type="ARBA" id="ARBA00023136"/>
    </source>
</evidence>
<evidence type="ECO:0000256" key="6">
    <source>
        <dbReference type="RuleBase" id="RU363041"/>
    </source>
</evidence>
<keyword evidence="4 6" id="KW-1133">Transmembrane helix</keyword>
<keyword evidence="6" id="KW-1003">Cell membrane</keyword>
<dbReference type="PANTHER" id="PTHR43701:SF12">
    <property type="entry name" value="MEMBRANE TRANSPORTER PROTEIN YTNM-RELATED"/>
    <property type="match status" value="1"/>
</dbReference>
<dbReference type="AlphaFoldDB" id="A0A371YK94"/>
<dbReference type="OrthoDB" id="45564at2"/>
<feature type="transmembrane region" description="Helical" evidence="6">
    <location>
        <begin position="231"/>
        <end position="250"/>
    </location>
</feature>
<proteinExistence type="inferred from homology"/>
<dbReference type="Proteomes" id="UP001595455">
    <property type="component" value="Unassembled WGS sequence"/>
</dbReference>
<feature type="transmembrane region" description="Helical" evidence="6">
    <location>
        <begin position="61"/>
        <end position="84"/>
    </location>
</feature>